<name>A0A1M2VC00_TRAPU</name>
<organism evidence="1 2">
    <name type="scientific">Trametes pubescens</name>
    <name type="common">White-rot fungus</name>
    <dbReference type="NCBI Taxonomy" id="154538"/>
    <lineage>
        <taxon>Eukaryota</taxon>
        <taxon>Fungi</taxon>
        <taxon>Dikarya</taxon>
        <taxon>Basidiomycota</taxon>
        <taxon>Agaricomycotina</taxon>
        <taxon>Agaricomycetes</taxon>
        <taxon>Polyporales</taxon>
        <taxon>Polyporaceae</taxon>
        <taxon>Trametes</taxon>
    </lineage>
</organism>
<proteinExistence type="predicted"/>
<comment type="caution">
    <text evidence="1">The sequence shown here is derived from an EMBL/GenBank/DDBJ whole genome shotgun (WGS) entry which is preliminary data.</text>
</comment>
<dbReference type="AlphaFoldDB" id="A0A1M2VC00"/>
<accession>A0A1M2VC00</accession>
<protein>
    <submittedName>
        <fullName evidence="1">Uncharacterized protein</fullName>
    </submittedName>
</protein>
<reference evidence="1 2" key="1">
    <citation type="submission" date="2016-10" db="EMBL/GenBank/DDBJ databases">
        <title>Genome sequence of the basidiomycete white-rot fungus Trametes pubescens.</title>
        <authorList>
            <person name="Makela M.R."/>
            <person name="Granchi Z."/>
            <person name="Peng M."/>
            <person name="De Vries R.P."/>
            <person name="Grigoriev I."/>
            <person name="Riley R."/>
            <person name="Hilden K."/>
        </authorList>
    </citation>
    <scope>NUCLEOTIDE SEQUENCE [LARGE SCALE GENOMIC DNA]</scope>
    <source>
        <strain evidence="1 2">FBCC735</strain>
    </source>
</reference>
<keyword evidence="2" id="KW-1185">Reference proteome</keyword>
<evidence type="ECO:0000313" key="2">
    <source>
        <dbReference type="Proteomes" id="UP000184267"/>
    </source>
</evidence>
<sequence>MSAPTGASASYLRVALAIAMPTQQRCTSGVPQYALGISDVKWSGEPAEDLQRGTGDAGTGG</sequence>
<dbReference type="Proteomes" id="UP000184267">
    <property type="component" value="Unassembled WGS sequence"/>
</dbReference>
<gene>
    <name evidence="1" type="ORF">TRAPUB_4076</name>
</gene>
<evidence type="ECO:0000313" key="1">
    <source>
        <dbReference type="EMBL" id="OJT05150.1"/>
    </source>
</evidence>
<dbReference type="OrthoDB" id="2755869at2759"/>
<dbReference type="EMBL" id="MNAD01001484">
    <property type="protein sequence ID" value="OJT05150.1"/>
    <property type="molecule type" value="Genomic_DNA"/>
</dbReference>